<dbReference type="Proteomes" id="UP000823894">
    <property type="component" value="Unassembled WGS sequence"/>
</dbReference>
<feature type="transmembrane region" description="Helical" evidence="1">
    <location>
        <begin position="261"/>
        <end position="283"/>
    </location>
</feature>
<name>A0A9D2SXG7_9FIRM</name>
<organism evidence="2 3">
    <name type="scientific">Candidatus Mediterraneibacter faecigallinarum</name>
    <dbReference type="NCBI Taxonomy" id="2838669"/>
    <lineage>
        <taxon>Bacteria</taxon>
        <taxon>Bacillati</taxon>
        <taxon>Bacillota</taxon>
        <taxon>Clostridia</taxon>
        <taxon>Lachnospirales</taxon>
        <taxon>Lachnospiraceae</taxon>
        <taxon>Mediterraneibacter</taxon>
    </lineage>
</organism>
<dbReference type="InterPro" id="IPR046062">
    <property type="entry name" value="DUF6020"/>
</dbReference>
<keyword evidence="1" id="KW-0472">Membrane</keyword>
<dbReference type="Pfam" id="PF19484">
    <property type="entry name" value="DUF6020"/>
    <property type="match status" value="1"/>
</dbReference>
<feature type="transmembrane region" description="Helical" evidence="1">
    <location>
        <begin position="58"/>
        <end position="80"/>
    </location>
</feature>
<feature type="transmembrane region" description="Helical" evidence="1">
    <location>
        <begin position="566"/>
        <end position="589"/>
    </location>
</feature>
<evidence type="ECO:0000313" key="2">
    <source>
        <dbReference type="EMBL" id="HJC37711.1"/>
    </source>
</evidence>
<feature type="transmembrane region" description="Helical" evidence="1">
    <location>
        <begin position="92"/>
        <end position="111"/>
    </location>
</feature>
<keyword evidence="1" id="KW-1133">Transmembrane helix</keyword>
<sequence length="654" mass="74890">MCNIKYNKGEQYLRILKRVIEAWCMMMVIIMDKGIITAEELSTRKNAYLIYRTTLAKLSASVTLDGIVPIVLFIIFFVFYWQVAKIPFRRTVWVHILAAVFSVFVVVGYSFAATQSLELIFADYAQMTKAVVSLIGYYGLFLPCIKLCYLAMSRKNVFARAEKAPSGWIAMLMDRRPFLSAFVILLLAWLPYLIAYYPGIFMGDTGAQISQFFQLPNGTSNYLNLISDSQLINNHHPVLHTVLMGTAVKIGKIIGSDNLGIFLYACLQYFCMAAALAYGISYLKKLRMPRWFQGGILAMTALYPVFPRYAVLLSKDTLFSSCVLVFEIFLIKLVREEEAPGKKNAVLFLLTMLGVMMLRQNGLYVVLFSLPVLFLGKDKKRRRKTAMLFAGAIVLYISYTNILFPALDITPGSRREMLSVPFQQTSRYVRDYGDEVTEEEKEAINKVLDYDKIGEAYDPNISDPVKKTFHEDADSEDLKAYFKVWFQMFLKHPGCYIEATLNNYYGYFYMGNDSTDRRTRYYESFSTKCMEERINEKGFDFHHLDMFKGIRKFLEMVSEIVLHSPMLTIVQASAFYTWLVLLGTGYLLMLRRYREIVVLLPAFSILLVSIVSPVNGTIYFRYMLALMFVMPVLISAVIKGGGKPEENAPVLQQQ</sequence>
<protein>
    <submittedName>
        <fullName evidence="2">Uncharacterized protein</fullName>
    </submittedName>
</protein>
<dbReference type="AlphaFoldDB" id="A0A9D2SXG7"/>
<evidence type="ECO:0000256" key="1">
    <source>
        <dbReference type="SAM" id="Phobius"/>
    </source>
</evidence>
<reference evidence="2" key="1">
    <citation type="journal article" date="2021" name="PeerJ">
        <title>Extensive microbial diversity within the chicken gut microbiome revealed by metagenomics and culture.</title>
        <authorList>
            <person name="Gilroy R."/>
            <person name="Ravi A."/>
            <person name="Getino M."/>
            <person name="Pursley I."/>
            <person name="Horton D.L."/>
            <person name="Alikhan N.F."/>
            <person name="Baker D."/>
            <person name="Gharbi K."/>
            <person name="Hall N."/>
            <person name="Watson M."/>
            <person name="Adriaenssens E.M."/>
            <person name="Foster-Nyarko E."/>
            <person name="Jarju S."/>
            <person name="Secka A."/>
            <person name="Antonio M."/>
            <person name="Oren A."/>
            <person name="Chaudhuri R.R."/>
            <person name="La Ragione R."/>
            <person name="Hildebrand F."/>
            <person name="Pallen M.J."/>
        </authorList>
    </citation>
    <scope>NUCLEOTIDE SEQUENCE</scope>
    <source>
        <strain evidence="2">ChiGjej1B1-1692</strain>
    </source>
</reference>
<comment type="caution">
    <text evidence="2">The sequence shown here is derived from an EMBL/GenBank/DDBJ whole genome shotgun (WGS) entry which is preliminary data.</text>
</comment>
<keyword evidence="1" id="KW-0812">Transmembrane</keyword>
<proteinExistence type="predicted"/>
<accession>A0A9D2SXG7</accession>
<feature type="transmembrane region" description="Helical" evidence="1">
    <location>
        <begin position="386"/>
        <end position="407"/>
    </location>
</feature>
<reference evidence="2" key="2">
    <citation type="submission" date="2021-04" db="EMBL/GenBank/DDBJ databases">
        <authorList>
            <person name="Gilroy R."/>
        </authorList>
    </citation>
    <scope>NUCLEOTIDE SEQUENCE</scope>
    <source>
        <strain evidence="2">ChiGjej1B1-1692</strain>
    </source>
</reference>
<dbReference type="EMBL" id="DWWK01000016">
    <property type="protein sequence ID" value="HJC37711.1"/>
    <property type="molecule type" value="Genomic_DNA"/>
</dbReference>
<gene>
    <name evidence="2" type="ORF">H9757_01390</name>
</gene>
<evidence type="ECO:0000313" key="3">
    <source>
        <dbReference type="Proteomes" id="UP000823894"/>
    </source>
</evidence>
<feature type="transmembrane region" description="Helical" evidence="1">
    <location>
        <begin position="20"/>
        <end position="38"/>
    </location>
</feature>
<feature type="transmembrane region" description="Helical" evidence="1">
    <location>
        <begin position="131"/>
        <end position="152"/>
    </location>
</feature>
<feature type="transmembrane region" description="Helical" evidence="1">
    <location>
        <begin position="596"/>
        <end position="614"/>
    </location>
</feature>
<feature type="transmembrane region" description="Helical" evidence="1">
    <location>
        <begin position="346"/>
        <end position="374"/>
    </location>
</feature>
<feature type="transmembrane region" description="Helical" evidence="1">
    <location>
        <begin position="178"/>
        <end position="197"/>
    </location>
</feature>